<comment type="caution">
    <text evidence="2">The sequence shown here is derived from an EMBL/GenBank/DDBJ whole genome shotgun (WGS) entry which is preliminary data.</text>
</comment>
<organism evidence="2 3">
    <name type="scientific">Aliiroseovarius crassostreae</name>
    <dbReference type="NCBI Taxonomy" id="154981"/>
    <lineage>
        <taxon>Bacteria</taxon>
        <taxon>Pseudomonadati</taxon>
        <taxon>Pseudomonadota</taxon>
        <taxon>Alphaproteobacteria</taxon>
        <taxon>Rhodobacterales</taxon>
        <taxon>Paracoccaceae</taxon>
        <taxon>Aliiroseovarius</taxon>
    </lineage>
</organism>
<dbReference type="Proteomes" id="UP000050471">
    <property type="component" value="Unassembled WGS sequence"/>
</dbReference>
<evidence type="ECO:0000313" key="3">
    <source>
        <dbReference type="Proteomes" id="UP000050471"/>
    </source>
</evidence>
<dbReference type="Pfam" id="PF01636">
    <property type="entry name" value="APH"/>
    <property type="match status" value="1"/>
</dbReference>
<dbReference type="Gene3D" id="3.90.1200.10">
    <property type="match status" value="1"/>
</dbReference>
<keyword evidence="3" id="KW-1185">Reference proteome</keyword>
<feature type="domain" description="Aminoglycoside phosphotransferase" evidence="1">
    <location>
        <begin position="38"/>
        <end position="256"/>
    </location>
</feature>
<dbReference type="InterPro" id="IPR002575">
    <property type="entry name" value="Aminoglycoside_PTrfase"/>
</dbReference>
<dbReference type="SUPFAM" id="SSF56112">
    <property type="entry name" value="Protein kinase-like (PK-like)"/>
    <property type="match status" value="1"/>
</dbReference>
<protein>
    <recommendedName>
        <fullName evidence="1">Aminoglycoside phosphotransferase domain-containing protein</fullName>
    </recommendedName>
</protein>
<reference evidence="2 3" key="1">
    <citation type="submission" date="2015-09" db="EMBL/GenBank/DDBJ databases">
        <title>Draft genome sequence of Aliiroseovarius crassostreae CV919-312TSm, the causative agent of Roseovarius Oyster Disease (formerly Juvenile Oyster Disease).</title>
        <authorList>
            <person name="Kessner L."/>
            <person name="Spinard E."/>
            <person name="Nelson D."/>
        </authorList>
    </citation>
    <scope>NUCLEOTIDE SEQUENCE [LARGE SCALE GENOMIC DNA]</scope>
    <source>
        <strain evidence="2 3">CV919-312</strain>
    </source>
</reference>
<dbReference type="AlphaFoldDB" id="A0A0P7IHM8"/>
<dbReference type="InterPro" id="IPR011009">
    <property type="entry name" value="Kinase-like_dom_sf"/>
</dbReference>
<dbReference type="STRING" id="154981.AKJ29_12230"/>
<dbReference type="EMBL" id="LKBA01000006">
    <property type="protein sequence ID" value="KPN63424.1"/>
    <property type="molecule type" value="Genomic_DNA"/>
</dbReference>
<name>A0A0P7IHM8_9RHOB</name>
<sequence>MTEAIMEPVARNIMQKLLDQKLITNRDIVNGSIAILVGRQRNRFFAFKQLNGPSFFMKQAHEAEPGTQESLALEAGIYQAVSDHPAFGSLRKLMPRLLHFDPDSSTLTLELIRDASDIGSASRNASHIDPELVRQAGVIAARFHSVPLADVEDLNLNFDRKPHWIFRLEEDPSPLPSLRGRSKASAELIDLIRSQPDLKTCLSDGCQDSSSEVLIHGDFKWENFLITGHTATEKLKLIDWERANIGDPAWDVGCGIAAFLIHQIMRPDAPENPEQILGAPENMSSMQAYWSGYVSTRPVTMGPLADFRAHCLNMAAARMLVAAYEYCFAQDELPAQSRAFVNMAQYLIAAEGQAQAVRALSGTERAAA</sequence>
<proteinExistence type="predicted"/>
<evidence type="ECO:0000313" key="2">
    <source>
        <dbReference type="EMBL" id="KPN63424.1"/>
    </source>
</evidence>
<gene>
    <name evidence="2" type="ORF">AKJ29_12230</name>
</gene>
<accession>A0A0P7IHM8</accession>
<evidence type="ECO:0000259" key="1">
    <source>
        <dbReference type="Pfam" id="PF01636"/>
    </source>
</evidence>